<keyword evidence="2" id="KW-1185">Reference proteome</keyword>
<proteinExistence type="predicted"/>
<name>A0ABQ0JFS9_9VIBR</name>
<evidence type="ECO:0000313" key="2">
    <source>
        <dbReference type="Proteomes" id="UP000029223"/>
    </source>
</evidence>
<dbReference type="Proteomes" id="UP000029223">
    <property type="component" value="Unassembled WGS sequence"/>
</dbReference>
<dbReference type="EMBL" id="BBMS01000031">
    <property type="protein sequence ID" value="GAL27573.1"/>
    <property type="molecule type" value="Genomic_DNA"/>
</dbReference>
<protein>
    <submittedName>
        <fullName evidence="1">Integral membrane protein</fullName>
    </submittedName>
</protein>
<evidence type="ECO:0000313" key="1">
    <source>
        <dbReference type="EMBL" id="GAL27573.1"/>
    </source>
</evidence>
<sequence length="205" mass="23765">MVSVIDPMFTFLLVLLVVIATIKRNPWFARVAMIWALAYPLVGMVQRDRAEVAGWQLAKTRQHQVVELEAKPSFANILVWKVVYETEDRYFADAVRVGRTVKTYPGESINKLVVTRDFPWLDPNSQQAKDVERFRWFSHGYLAQDPNNSSRIMDVRYSVVPNEFKALWSIELSPTASTDEHANYVTHRGSSSESRQVFYDMLFDR</sequence>
<organism evidence="1 2">
    <name type="scientific">Vibrio variabilis</name>
    <dbReference type="NCBI Taxonomy" id="990271"/>
    <lineage>
        <taxon>Bacteria</taxon>
        <taxon>Pseudomonadati</taxon>
        <taxon>Pseudomonadota</taxon>
        <taxon>Gammaproteobacteria</taxon>
        <taxon>Vibrionales</taxon>
        <taxon>Vibrionaceae</taxon>
        <taxon>Vibrio</taxon>
    </lineage>
</organism>
<reference evidence="2" key="2">
    <citation type="submission" date="2014-09" db="EMBL/GenBank/DDBJ databases">
        <authorList>
            <consortium name="NBRP consortium"/>
            <person name="Sawabe T."/>
            <person name="Meirelles P."/>
            <person name="Nakanishi M."/>
            <person name="Sayaka M."/>
            <person name="Hattori M."/>
            <person name="Ohkuma M."/>
        </authorList>
    </citation>
    <scope>NUCLEOTIDE SEQUENCE [LARGE SCALE GENOMIC DNA]</scope>
    <source>
        <strain evidence="2">JCM 19239</strain>
    </source>
</reference>
<comment type="caution">
    <text evidence="1">The sequence shown here is derived from an EMBL/GenBank/DDBJ whole genome shotgun (WGS) entry which is preliminary data.</text>
</comment>
<accession>A0ABQ0JFS9</accession>
<gene>
    <name evidence="1" type="ORF">JCM19239_995</name>
</gene>
<reference evidence="2" key="1">
    <citation type="submission" date="2014-09" db="EMBL/GenBank/DDBJ databases">
        <title>Vibrio variabilis JCM 19239. (C206) whole genome shotgun sequence.</title>
        <authorList>
            <person name="Sawabe T."/>
            <person name="Meirelles P."/>
            <person name="Nakanishi M."/>
            <person name="Sayaka M."/>
            <person name="Hattori M."/>
            <person name="Ohkuma M."/>
        </authorList>
    </citation>
    <scope>NUCLEOTIDE SEQUENCE [LARGE SCALE GENOMIC DNA]</scope>
    <source>
        <strain evidence="2">JCM 19239</strain>
    </source>
</reference>